<proteinExistence type="predicted"/>
<accession>A0A0A9C079</accession>
<organism evidence="1">
    <name type="scientific">Arundo donax</name>
    <name type="common">Giant reed</name>
    <name type="synonym">Donax arundinaceus</name>
    <dbReference type="NCBI Taxonomy" id="35708"/>
    <lineage>
        <taxon>Eukaryota</taxon>
        <taxon>Viridiplantae</taxon>
        <taxon>Streptophyta</taxon>
        <taxon>Embryophyta</taxon>
        <taxon>Tracheophyta</taxon>
        <taxon>Spermatophyta</taxon>
        <taxon>Magnoliopsida</taxon>
        <taxon>Liliopsida</taxon>
        <taxon>Poales</taxon>
        <taxon>Poaceae</taxon>
        <taxon>PACMAD clade</taxon>
        <taxon>Arundinoideae</taxon>
        <taxon>Arundineae</taxon>
        <taxon>Arundo</taxon>
    </lineage>
</organism>
<reference evidence="1" key="1">
    <citation type="submission" date="2014-09" db="EMBL/GenBank/DDBJ databases">
        <authorList>
            <person name="Magalhaes I.L.F."/>
            <person name="Oliveira U."/>
            <person name="Santos F.R."/>
            <person name="Vidigal T.H.D.A."/>
            <person name="Brescovit A.D."/>
            <person name="Santos A.J."/>
        </authorList>
    </citation>
    <scope>NUCLEOTIDE SEQUENCE</scope>
    <source>
        <tissue evidence="1">Shoot tissue taken approximately 20 cm above the soil surface</tissue>
    </source>
</reference>
<reference evidence="1" key="2">
    <citation type="journal article" date="2015" name="Data Brief">
        <title>Shoot transcriptome of the giant reed, Arundo donax.</title>
        <authorList>
            <person name="Barrero R.A."/>
            <person name="Guerrero F.D."/>
            <person name="Moolhuijzen P."/>
            <person name="Goolsby J.A."/>
            <person name="Tidwell J."/>
            <person name="Bellgard S.E."/>
            <person name="Bellgard M.I."/>
        </authorList>
    </citation>
    <scope>NUCLEOTIDE SEQUENCE</scope>
    <source>
        <tissue evidence="1">Shoot tissue taken approximately 20 cm above the soil surface</tissue>
    </source>
</reference>
<evidence type="ECO:0000313" key="1">
    <source>
        <dbReference type="EMBL" id="JAD68971.1"/>
    </source>
</evidence>
<name>A0A0A9C079_ARUDO</name>
<sequence length="24" mass="2871">MHNLFPSLKAVLTFYFPFSTYFIS</sequence>
<protein>
    <submittedName>
        <fullName evidence="1">Uncharacterized protein</fullName>
    </submittedName>
</protein>
<dbReference type="EMBL" id="GBRH01228924">
    <property type="protein sequence ID" value="JAD68971.1"/>
    <property type="molecule type" value="Transcribed_RNA"/>
</dbReference>
<dbReference type="AlphaFoldDB" id="A0A0A9C079"/>